<sequence>MKLKIQSRGLRSEMSPRALDKWNPAIQAAVENTAETITVYGVIGEDWYGEGVTLKRIDAALRAIGERDVTVYINSPGGDMFEGIAIYNRLKQHSQKVTTKVLGMAASAASVIYLAGSDRQVASSAFLMIHNCWTFLAGNRHYLRDVADDMQEFDAAMADLYAETSGQATEDMAELMDDETYIRGKRAVELGLATSVLSSAEITERETEESTQSSALKAMDVALAKAGMPRSERRELFASFKSGMPRAAGGDTSSAIPPDKPRAVAPDLTASLSAATNLLNALKGTDHGL</sequence>
<evidence type="ECO:0000256" key="3">
    <source>
        <dbReference type="ARBA" id="ARBA00022670"/>
    </source>
</evidence>
<dbReference type="InterPro" id="IPR023562">
    <property type="entry name" value="ClpP/TepA"/>
</dbReference>
<dbReference type="EMBL" id="CABVHG010000007">
    <property type="protein sequence ID" value="VVM66537.1"/>
    <property type="molecule type" value="Genomic_DNA"/>
</dbReference>
<evidence type="ECO:0000256" key="5">
    <source>
        <dbReference type="ARBA" id="ARBA00022825"/>
    </source>
</evidence>
<evidence type="ECO:0000313" key="9">
    <source>
        <dbReference type="EMBL" id="CAK9889200.1"/>
    </source>
</evidence>
<dbReference type="InterPro" id="IPR018215">
    <property type="entry name" value="ClpP_Ser_AS"/>
</dbReference>
<dbReference type="Proteomes" id="UP000326595">
    <property type="component" value="Chromosome"/>
</dbReference>
<protein>
    <recommendedName>
        <fullName evidence="7">ATP-dependent Clp protease proteolytic subunit</fullName>
    </recommendedName>
</protein>
<evidence type="ECO:0000256" key="6">
    <source>
        <dbReference type="PROSITE-ProRule" id="PRU10085"/>
    </source>
</evidence>
<organism evidence="10">
    <name type="scientific">Pseudomonas fluorescens</name>
    <dbReference type="NCBI Taxonomy" id="294"/>
    <lineage>
        <taxon>Bacteria</taxon>
        <taxon>Pseudomonadati</taxon>
        <taxon>Pseudomonadota</taxon>
        <taxon>Gammaproteobacteria</taxon>
        <taxon>Pseudomonadales</taxon>
        <taxon>Pseudomonadaceae</taxon>
        <taxon>Pseudomonas</taxon>
    </lineage>
</organism>
<dbReference type="CDD" id="cd07016">
    <property type="entry name" value="S14_ClpP_1"/>
    <property type="match status" value="1"/>
</dbReference>
<accession>A0A5E6RD12</accession>
<keyword evidence="5" id="KW-0720">Serine protease</keyword>
<keyword evidence="4 10" id="KW-0378">Hydrolase</keyword>
<evidence type="ECO:0000256" key="1">
    <source>
        <dbReference type="ARBA" id="ARBA00007039"/>
    </source>
</evidence>
<dbReference type="Gene3D" id="3.90.226.10">
    <property type="entry name" value="2-enoyl-CoA Hydratase, Chain A, domain 1"/>
    <property type="match status" value="1"/>
</dbReference>
<proteinExistence type="inferred from homology"/>
<evidence type="ECO:0000313" key="10">
    <source>
        <dbReference type="EMBL" id="VVM66537.1"/>
    </source>
</evidence>
<dbReference type="InterPro" id="IPR029045">
    <property type="entry name" value="ClpP/crotonase-like_dom_sf"/>
</dbReference>
<dbReference type="GO" id="GO:0051117">
    <property type="term" value="F:ATPase binding"/>
    <property type="evidence" value="ECO:0007669"/>
    <property type="project" value="TreeGrafter"/>
</dbReference>
<dbReference type="GO" id="GO:0004176">
    <property type="term" value="F:ATP-dependent peptidase activity"/>
    <property type="evidence" value="ECO:0007669"/>
    <property type="project" value="InterPro"/>
</dbReference>
<dbReference type="PANTHER" id="PTHR10381">
    <property type="entry name" value="ATP-DEPENDENT CLP PROTEASE PROTEOLYTIC SUBUNIT"/>
    <property type="match status" value="1"/>
</dbReference>
<reference evidence="9 11" key="2">
    <citation type="submission" date="2024-03" db="EMBL/GenBank/DDBJ databases">
        <authorList>
            <person name="Alaster D. Moffat"/>
            <person name="Govind Chandra"/>
            <person name="Andrew W. Truman"/>
        </authorList>
    </citation>
    <scope>NUCLEOTIDE SEQUENCE [LARGE SCALE GENOMIC DNA]</scope>
    <source>
        <strain evidence="9">PS652</strain>
    </source>
</reference>
<name>A0A5E6RD12_PSEFL</name>
<reference evidence="10" key="1">
    <citation type="submission" date="2019-09" db="EMBL/GenBank/DDBJ databases">
        <authorList>
            <person name="Chandra G."/>
            <person name="Truman W A."/>
        </authorList>
    </citation>
    <scope>NUCLEOTIDE SEQUENCE [LARGE SCALE GENOMIC DNA]</scope>
    <source>
        <strain evidence="10">PS652</strain>
    </source>
</reference>
<dbReference type="NCBIfam" id="NF045542">
    <property type="entry name" value="Clp_rel_HeadMat"/>
    <property type="match status" value="1"/>
</dbReference>
<comment type="catalytic activity">
    <reaction evidence="6">
        <text>Hydrolysis of proteins to small peptides in the presence of ATP and magnesium. alpha-casein is the usual test substrate. In the absence of ATP, only oligopeptides shorter than five residues are hydrolyzed (such as succinyl-Leu-Tyr-|-NHMec, and Leu-Tyr-Leu-|-Tyr-Trp, in which cleavage of the -Tyr-|-Leu- and -Tyr-|-Trp bonds also occurs).</text>
        <dbReference type="EC" id="3.4.21.92"/>
    </reaction>
</comment>
<dbReference type="AlphaFoldDB" id="A0A5E6RD12"/>
<evidence type="ECO:0000256" key="4">
    <source>
        <dbReference type="ARBA" id="ARBA00022801"/>
    </source>
</evidence>
<dbReference type="GO" id="GO:0006515">
    <property type="term" value="P:protein quality control for misfolded or incompletely synthesized proteins"/>
    <property type="evidence" value="ECO:0007669"/>
    <property type="project" value="TreeGrafter"/>
</dbReference>
<dbReference type="RefSeq" id="WP_150776825.1">
    <property type="nucleotide sequence ID" value="NZ_OZ024668.1"/>
</dbReference>
<keyword evidence="2" id="KW-0963">Cytoplasm</keyword>
<comment type="similarity">
    <text evidence="1 7">Belongs to the peptidase S14 family.</text>
</comment>
<evidence type="ECO:0000256" key="8">
    <source>
        <dbReference type="SAM" id="MobiDB-lite"/>
    </source>
</evidence>
<dbReference type="Pfam" id="PF00574">
    <property type="entry name" value="CLP_protease"/>
    <property type="match status" value="1"/>
</dbReference>
<evidence type="ECO:0000256" key="7">
    <source>
        <dbReference type="RuleBase" id="RU003567"/>
    </source>
</evidence>
<feature type="active site" evidence="6">
    <location>
        <position position="107"/>
    </location>
</feature>
<feature type="region of interest" description="Disordered" evidence="8">
    <location>
        <begin position="241"/>
        <end position="264"/>
    </location>
</feature>
<evidence type="ECO:0000256" key="2">
    <source>
        <dbReference type="ARBA" id="ARBA00022490"/>
    </source>
</evidence>
<dbReference type="PRINTS" id="PR00127">
    <property type="entry name" value="CLPPROTEASEP"/>
</dbReference>
<keyword evidence="3 10" id="KW-0645">Protease</keyword>
<dbReference type="GO" id="GO:0004252">
    <property type="term" value="F:serine-type endopeptidase activity"/>
    <property type="evidence" value="ECO:0007669"/>
    <property type="project" value="InterPro"/>
</dbReference>
<dbReference type="InterPro" id="IPR001907">
    <property type="entry name" value="ClpP"/>
</dbReference>
<dbReference type="GO" id="GO:0009368">
    <property type="term" value="C:endopeptidase Clp complex"/>
    <property type="evidence" value="ECO:0007669"/>
    <property type="project" value="TreeGrafter"/>
</dbReference>
<dbReference type="PROSITE" id="PS00381">
    <property type="entry name" value="CLP_PROTEASE_SER"/>
    <property type="match status" value="1"/>
</dbReference>
<dbReference type="PANTHER" id="PTHR10381:SF70">
    <property type="entry name" value="ATP-DEPENDENT CLP PROTEASE PROTEOLYTIC SUBUNIT"/>
    <property type="match status" value="1"/>
</dbReference>
<dbReference type="EMBL" id="OZ024668">
    <property type="protein sequence ID" value="CAK9889200.1"/>
    <property type="molecule type" value="Genomic_DNA"/>
</dbReference>
<gene>
    <name evidence="10" type="primary">clpP_1</name>
    <name evidence="9" type="synonym">clpP_2</name>
    <name evidence="10" type="ORF">PS652_01554</name>
    <name evidence="9" type="ORF">PS652_02029</name>
</gene>
<dbReference type="SUPFAM" id="SSF52096">
    <property type="entry name" value="ClpP/crotonase"/>
    <property type="match status" value="1"/>
</dbReference>
<evidence type="ECO:0000313" key="11">
    <source>
        <dbReference type="Proteomes" id="UP000326595"/>
    </source>
</evidence>